<dbReference type="InterPro" id="IPR001328">
    <property type="entry name" value="Pept_tRNA_hydro"/>
</dbReference>
<evidence type="ECO:0000256" key="7">
    <source>
        <dbReference type="SAM" id="MobiDB-lite"/>
    </source>
</evidence>
<dbReference type="SUPFAM" id="SSF53178">
    <property type="entry name" value="Peptidyl-tRNA hydrolase-like"/>
    <property type="match status" value="1"/>
</dbReference>
<keyword evidence="2" id="KW-0820">tRNA-binding</keyword>
<dbReference type="EMBL" id="BSUK01000001">
    <property type="protein sequence ID" value="GMA24863.1"/>
    <property type="molecule type" value="Genomic_DNA"/>
</dbReference>
<accession>A0ABQ6I4H1</accession>
<evidence type="ECO:0000256" key="2">
    <source>
        <dbReference type="ARBA" id="ARBA00022555"/>
    </source>
</evidence>
<organism evidence="8 9">
    <name type="scientific">Luteimicrobium album</name>
    <dbReference type="NCBI Taxonomy" id="1054550"/>
    <lineage>
        <taxon>Bacteria</taxon>
        <taxon>Bacillati</taxon>
        <taxon>Actinomycetota</taxon>
        <taxon>Actinomycetes</taxon>
        <taxon>Micrococcales</taxon>
        <taxon>Luteimicrobium</taxon>
    </lineage>
</organism>
<dbReference type="PANTHER" id="PTHR17224">
    <property type="entry name" value="PEPTIDYL-TRNA HYDROLASE"/>
    <property type="match status" value="1"/>
</dbReference>
<dbReference type="EC" id="3.1.1.29" evidence="1"/>
<reference evidence="9" key="1">
    <citation type="journal article" date="2019" name="Int. J. Syst. Evol. Microbiol.">
        <title>The Global Catalogue of Microorganisms (GCM) 10K type strain sequencing project: providing services to taxonomists for standard genome sequencing and annotation.</title>
        <authorList>
            <consortium name="The Broad Institute Genomics Platform"/>
            <consortium name="The Broad Institute Genome Sequencing Center for Infectious Disease"/>
            <person name="Wu L."/>
            <person name="Ma J."/>
        </authorList>
    </citation>
    <scope>NUCLEOTIDE SEQUENCE [LARGE SCALE GENOMIC DNA]</scope>
    <source>
        <strain evidence="9">NBRC 106348</strain>
    </source>
</reference>
<evidence type="ECO:0000313" key="8">
    <source>
        <dbReference type="EMBL" id="GMA24863.1"/>
    </source>
</evidence>
<sequence>MADRWLVVGLGNPGTRYAGNRHNVGQMVLDELARRAGTTFAAHKGSHGLALAGEGRLGTLPGERPVRGSCSPSRRRT</sequence>
<comment type="caution">
    <text evidence="8">The sequence shown here is derived from an EMBL/GenBank/DDBJ whole genome shotgun (WGS) entry which is preliminary data.</text>
</comment>
<keyword evidence="4" id="KW-0694">RNA-binding</keyword>
<dbReference type="PANTHER" id="PTHR17224:SF1">
    <property type="entry name" value="PEPTIDYL-TRNA HYDROLASE"/>
    <property type="match status" value="1"/>
</dbReference>
<dbReference type="InterPro" id="IPR018171">
    <property type="entry name" value="Pept_tRNA_hydro_CS"/>
</dbReference>
<dbReference type="InterPro" id="IPR036416">
    <property type="entry name" value="Pept_tRNA_hydro_sf"/>
</dbReference>
<evidence type="ECO:0000313" key="9">
    <source>
        <dbReference type="Proteomes" id="UP001157091"/>
    </source>
</evidence>
<dbReference type="PROSITE" id="PS01195">
    <property type="entry name" value="PEPT_TRNA_HYDROL_1"/>
    <property type="match status" value="1"/>
</dbReference>
<keyword evidence="3" id="KW-0378">Hydrolase</keyword>
<evidence type="ECO:0000256" key="3">
    <source>
        <dbReference type="ARBA" id="ARBA00022801"/>
    </source>
</evidence>
<evidence type="ECO:0000256" key="6">
    <source>
        <dbReference type="ARBA" id="ARBA00050038"/>
    </source>
</evidence>
<evidence type="ECO:0000256" key="1">
    <source>
        <dbReference type="ARBA" id="ARBA00013260"/>
    </source>
</evidence>
<dbReference type="Pfam" id="PF01195">
    <property type="entry name" value="Pept_tRNA_hydro"/>
    <property type="match status" value="1"/>
</dbReference>
<evidence type="ECO:0000256" key="5">
    <source>
        <dbReference type="ARBA" id="ARBA00038063"/>
    </source>
</evidence>
<evidence type="ECO:0000256" key="4">
    <source>
        <dbReference type="ARBA" id="ARBA00022884"/>
    </source>
</evidence>
<dbReference type="Gene3D" id="3.40.50.1470">
    <property type="entry name" value="Peptidyl-tRNA hydrolase"/>
    <property type="match status" value="1"/>
</dbReference>
<feature type="region of interest" description="Disordered" evidence="7">
    <location>
        <begin position="52"/>
        <end position="77"/>
    </location>
</feature>
<proteinExistence type="inferred from homology"/>
<protein>
    <recommendedName>
        <fullName evidence="6">Peptidyl-tRNA hydrolase</fullName>
        <ecNumber evidence="1">3.1.1.29</ecNumber>
    </recommendedName>
</protein>
<keyword evidence="9" id="KW-1185">Reference proteome</keyword>
<comment type="similarity">
    <text evidence="5">Belongs to the PTH family.</text>
</comment>
<name>A0ABQ6I4H1_9MICO</name>
<gene>
    <name evidence="8" type="ORF">GCM10025864_26220</name>
</gene>
<dbReference type="Proteomes" id="UP001157091">
    <property type="component" value="Unassembled WGS sequence"/>
</dbReference>